<protein>
    <recommendedName>
        <fullName evidence="2">polynucleotide adenylyltransferase</fullName>
        <ecNumber evidence="2">2.7.7.19</ecNumber>
    </recommendedName>
</protein>
<dbReference type="GO" id="GO:1990817">
    <property type="term" value="F:poly(A) RNA polymerase activity"/>
    <property type="evidence" value="ECO:0007669"/>
    <property type="project" value="UniProtKB-EC"/>
</dbReference>
<accession>A0A817ZM64</accession>
<evidence type="ECO:0000313" key="5">
    <source>
        <dbReference type="EMBL" id="CAF3393215.1"/>
    </source>
</evidence>
<keyword evidence="3" id="KW-0808">Transferase</keyword>
<dbReference type="PANTHER" id="PTHR12974">
    <property type="entry name" value="PRION-LIKE- Q/N-RICH -DOMAIN-BEARING PROTEIN PROTEIN 44"/>
    <property type="match status" value="1"/>
</dbReference>
<dbReference type="Pfam" id="PF07984">
    <property type="entry name" value="NTP_transf_7"/>
    <property type="match status" value="1"/>
</dbReference>
<organism evidence="5 6">
    <name type="scientific">Rotaria socialis</name>
    <dbReference type="NCBI Taxonomy" id="392032"/>
    <lineage>
        <taxon>Eukaryota</taxon>
        <taxon>Metazoa</taxon>
        <taxon>Spiralia</taxon>
        <taxon>Gnathifera</taxon>
        <taxon>Rotifera</taxon>
        <taxon>Eurotatoria</taxon>
        <taxon>Bdelloidea</taxon>
        <taxon>Philodinida</taxon>
        <taxon>Philodinidae</taxon>
        <taxon>Rotaria</taxon>
    </lineage>
</organism>
<dbReference type="PANTHER" id="PTHR12974:SF36">
    <property type="entry name" value="POLYNUCLEOTIDE ADENYLYLTRANSFERASE"/>
    <property type="match status" value="1"/>
</dbReference>
<dbReference type="EMBL" id="CAJNXB010004799">
    <property type="protein sequence ID" value="CAF3393215.1"/>
    <property type="molecule type" value="Genomic_DNA"/>
</dbReference>
<dbReference type="SMART" id="SM01153">
    <property type="entry name" value="DUF1693"/>
    <property type="match status" value="1"/>
</dbReference>
<evidence type="ECO:0000256" key="3">
    <source>
        <dbReference type="ARBA" id="ARBA00022679"/>
    </source>
</evidence>
<comment type="catalytic activity">
    <reaction evidence="4">
        <text>RNA(n) + ATP = RNA(n)-3'-adenine ribonucleotide + diphosphate</text>
        <dbReference type="Rhea" id="RHEA:11332"/>
        <dbReference type="Rhea" id="RHEA-COMP:14527"/>
        <dbReference type="Rhea" id="RHEA-COMP:17347"/>
        <dbReference type="ChEBI" id="CHEBI:30616"/>
        <dbReference type="ChEBI" id="CHEBI:33019"/>
        <dbReference type="ChEBI" id="CHEBI:140395"/>
        <dbReference type="ChEBI" id="CHEBI:173115"/>
        <dbReference type="EC" id="2.7.7.19"/>
    </reaction>
    <physiologicalReaction direction="left-to-right" evidence="4">
        <dbReference type="Rhea" id="RHEA:11333"/>
    </physiologicalReaction>
</comment>
<dbReference type="InterPro" id="IPR012937">
    <property type="entry name" value="TET5"/>
</dbReference>
<dbReference type="GO" id="GO:0048255">
    <property type="term" value="P:mRNA stabilization"/>
    <property type="evidence" value="ECO:0007669"/>
    <property type="project" value="TreeGrafter"/>
</dbReference>
<dbReference type="GO" id="GO:0003723">
    <property type="term" value="F:RNA binding"/>
    <property type="evidence" value="ECO:0007669"/>
    <property type="project" value="TreeGrafter"/>
</dbReference>
<evidence type="ECO:0000256" key="4">
    <source>
        <dbReference type="ARBA" id="ARBA00047933"/>
    </source>
</evidence>
<evidence type="ECO:0000256" key="1">
    <source>
        <dbReference type="ARBA" id="ARBA00007631"/>
    </source>
</evidence>
<sequence>STESRVRTLNPSESTVDDDKLSSVVQFQITINEDVDDGIEVDADDSPNEDDDQVFCTSPMAMAPVSTSLIQVYSVYKNLHQALEHLNNKLIATYEPETMRGGGLLKYCDLLARNYKLYDVAIMIHMQRYMCSRFFIDYKTIPEQIHVIAQYVATHFLPSTIIKSKGCDYP</sequence>
<comment type="caution">
    <text evidence="5">The sequence shown here is derived from an EMBL/GenBank/DDBJ whole genome shotgun (WGS) entry which is preliminary data.</text>
</comment>
<dbReference type="OrthoDB" id="10065073at2759"/>
<evidence type="ECO:0000256" key="2">
    <source>
        <dbReference type="ARBA" id="ARBA00012388"/>
    </source>
</evidence>
<feature type="non-terminal residue" evidence="5">
    <location>
        <position position="1"/>
    </location>
</feature>
<name>A0A817ZM64_9BILA</name>
<dbReference type="EC" id="2.7.7.19" evidence="2"/>
<reference evidence="5" key="1">
    <citation type="submission" date="2021-02" db="EMBL/GenBank/DDBJ databases">
        <authorList>
            <person name="Nowell W R."/>
        </authorList>
    </citation>
    <scope>NUCLEOTIDE SEQUENCE</scope>
</reference>
<gene>
    <name evidence="5" type="ORF">TIS948_LOCUS27036</name>
</gene>
<dbReference type="AlphaFoldDB" id="A0A817ZM64"/>
<evidence type="ECO:0000313" key="6">
    <source>
        <dbReference type="Proteomes" id="UP000663825"/>
    </source>
</evidence>
<comment type="similarity">
    <text evidence="1">Belongs to the TENT family.</text>
</comment>
<dbReference type="Proteomes" id="UP000663825">
    <property type="component" value="Unassembled WGS sequence"/>
</dbReference>
<proteinExistence type="inferred from homology"/>